<feature type="compositionally biased region" description="Basic and acidic residues" evidence="1">
    <location>
        <begin position="1"/>
        <end position="12"/>
    </location>
</feature>
<evidence type="ECO:0000313" key="3">
    <source>
        <dbReference type="Proteomes" id="UP000789405"/>
    </source>
</evidence>
<keyword evidence="3" id="KW-1185">Reference proteome</keyword>
<feature type="region of interest" description="Disordered" evidence="1">
    <location>
        <begin position="1"/>
        <end position="41"/>
    </location>
</feature>
<feature type="non-terminal residue" evidence="2">
    <location>
        <position position="70"/>
    </location>
</feature>
<name>A0A9N9JIP5_9GLOM</name>
<dbReference type="AlphaFoldDB" id="A0A9N9JIP5"/>
<comment type="caution">
    <text evidence="2">The sequence shown here is derived from an EMBL/GenBank/DDBJ whole genome shotgun (WGS) entry which is preliminary data.</text>
</comment>
<dbReference type="Proteomes" id="UP000789405">
    <property type="component" value="Unassembled WGS sequence"/>
</dbReference>
<evidence type="ECO:0000313" key="2">
    <source>
        <dbReference type="EMBL" id="CAG8784558.1"/>
    </source>
</evidence>
<dbReference type="EMBL" id="CAJVPY010023154">
    <property type="protein sequence ID" value="CAG8784558.1"/>
    <property type="molecule type" value="Genomic_DNA"/>
</dbReference>
<accession>A0A9N9JIP5</accession>
<feature type="non-terminal residue" evidence="2">
    <location>
        <position position="1"/>
    </location>
</feature>
<protein>
    <submittedName>
        <fullName evidence="2">20416_t:CDS:1</fullName>
    </submittedName>
</protein>
<evidence type="ECO:0000256" key="1">
    <source>
        <dbReference type="SAM" id="MobiDB-lite"/>
    </source>
</evidence>
<reference evidence="2" key="1">
    <citation type="submission" date="2021-06" db="EMBL/GenBank/DDBJ databases">
        <authorList>
            <person name="Kallberg Y."/>
            <person name="Tangrot J."/>
            <person name="Rosling A."/>
        </authorList>
    </citation>
    <scope>NUCLEOTIDE SEQUENCE</scope>
    <source>
        <strain evidence="2">MA453B</strain>
    </source>
</reference>
<feature type="compositionally biased region" description="Basic and acidic residues" evidence="1">
    <location>
        <begin position="22"/>
        <end position="41"/>
    </location>
</feature>
<gene>
    <name evidence="2" type="ORF">DERYTH_LOCUS20128</name>
</gene>
<organism evidence="2 3">
    <name type="scientific">Dentiscutata erythropus</name>
    <dbReference type="NCBI Taxonomy" id="1348616"/>
    <lineage>
        <taxon>Eukaryota</taxon>
        <taxon>Fungi</taxon>
        <taxon>Fungi incertae sedis</taxon>
        <taxon>Mucoromycota</taxon>
        <taxon>Glomeromycotina</taxon>
        <taxon>Glomeromycetes</taxon>
        <taxon>Diversisporales</taxon>
        <taxon>Gigasporaceae</taxon>
        <taxon>Dentiscutata</taxon>
    </lineage>
</organism>
<proteinExistence type="predicted"/>
<sequence length="70" mass="7691">KAKEGGRGRDSEGGENSVGVEKWGKGVGQREKKKEGWERKVGKETEVEKTKYLYGSGADEIPRLDIIIGV</sequence>